<dbReference type="Pfam" id="PF12833">
    <property type="entry name" value="HTH_18"/>
    <property type="match status" value="1"/>
</dbReference>
<evidence type="ECO:0000256" key="3">
    <source>
        <dbReference type="ARBA" id="ARBA00023163"/>
    </source>
</evidence>
<dbReference type="SMART" id="SM00342">
    <property type="entry name" value="HTH_ARAC"/>
    <property type="match status" value="1"/>
</dbReference>
<dbReference type="Pfam" id="PF14525">
    <property type="entry name" value="AraC_binding_2"/>
    <property type="match status" value="1"/>
</dbReference>
<proteinExistence type="predicted"/>
<feature type="domain" description="HTH araC/xylS-type" evidence="4">
    <location>
        <begin position="231"/>
        <end position="332"/>
    </location>
</feature>
<dbReference type="GO" id="GO:0003700">
    <property type="term" value="F:DNA-binding transcription factor activity"/>
    <property type="evidence" value="ECO:0007669"/>
    <property type="project" value="InterPro"/>
</dbReference>
<keyword evidence="6" id="KW-1185">Reference proteome</keyword>
<reference evidence="5 6" key="1">
    <citation type="submission" date="2018-03" db="EMBL/GenBank/DDBJ databases">
        <title>Genomic Encyclopedia of Archaeal and Bacterial Type Strains, Phase II (KMG-II): from individual species to whole genera.</title>
        <authorList>
            <person name="Goeker M."/>
        </authorList>
    </citation>
    <scope>NUCLEOTIDE SEQUENCE [LARGE SCALE GENOMIC DNA]</scope>
    <source>
        <strain evidence="5 6">DSM 45348</strain>
    </source>
</reference>
<evidence type="ECO:0000259" key="4">
    <source>
        <dbReference type="PROSITE" id="PS01124"/>
    </source>
</evidence>
<dbReference type="GO" id="GO:0043565">
    <property type="term" value="F:sequence-specific DNA binding"/>
    <property type="evidence" value="ECO:0007669"/>
    <property type="project" value="InterPro"/>
</dbReference>
<evidence type="ECO:0000256" key="2">
    <source>
        <dbReference type="ARBA" id="ARBA00023125"/>
    </source>
</evidence>
<dbReference type="AlphaFoldDB" id="A0A2T0SDD5"/>
<dbReference type="Gene3D" id="1.10.10.60">
    <property type="entry name" value="Homeodomain-like"/>
    <property type="match status" value="1"/>
</dbReference>
<organism evidence="5 6">
    <name type="scientific">Pseudosporangium ferrugineum</name>
    <dbReference type="NCBI Taxonomy" id="439699"/>
    <lineage>
        <taxon>Bacteria</taxon>
        <taxon>Bacillati</taxon>
        <taxon>Actinomycetota</taxon>
        <taxon>Actinomycetes</taxon>
        <taxon>Micromonosporales</taxon>
        <taxon>Micromonosporaceae</taxon>
        <taxon>Pseudosporangium</taxon>
    </lineage>
</organism>
<evidence type="ECO:0000256" key="1">
    <source>
        <dbReference type="ARBA" id="ARBA00023015"/>
    </source>
</evidence>
<dbReference type="Proteomes" id="UP000239209">
    <property type="component" value="Unassembled WGS sequence"/>
</dbReference>
<dbReference type="PANTHER" id="PTHR46796">
    <property type="entry name" value="HTH-TYPE TRANSCRIPTIONAL ACTIVATOR RHAS-RELATED"/>
    <property type="match status" value="1"/>
</dbReference>
<keyword evidence="1" id="KW-0805">Transcription regulation</keyword>
<protein>
    <submittedName>
        <fullName evidence="5">AraC family transcriptional regulator</fullName>
    </submittedName>
</protein>
<gene>
    <name evidence="5" type="ORF">CLV70_103313</name>
</gene>
<dbReference type="InterPro" id="IPR018060">
    <property type="entry name" value="HTH_AraC"/>
</dbReference>
<sequence length="334" mass="35984">MVDAHFRTVTPSVVTRATASFSSVDIDDTRSLLARFYHPLAVAAPEGPDGFEFHADVIQLGPLTVGHLGFGAPVTLVASELEAYHITIPTTGQLHVWYAGLEITADPGSAVLYGPGKPVYTLHAANSAELDVKIEQPALEAELAALLGRPVTGPIDLPAVVDLRSGPARSWGTLVRMLRAEIGHPASLVRQPLIAEHLRRSVLSGLLLSVPHRYTEELNAPAPAGPPRAVQRVIDAIQDEPERPFTVADLARIAGVSVRSLQEGFRRSVGCAPMTYLQQVRLARAHESLRREDPSRATVAAVAHRWGFAHLGRFASAYRNRFGVCPSETLRGPA</sequence>
<keyword evidence="2" id="KW-0238">DNA-binding</keyword>
<keyword evidence="3" id="KW-0804">Transcription</keyword>
<dbReference type="InterPro" id="IPR035418">
    <property type="entry name" value="AraC-bd_2"/>
</dbReference>
<dbReference type="OrthoDB" id="5464689at2"/>
<evidence type="ECO:0000313" key="6">
    <source>
        <dbReference type="Proteomes" id="UP000239209"/>
    </source>
</evidence>
<evidence type="ECO:0000313" key="5">
    <source>
        <dbReference type="EMBL" id="PRY31426.1"/>
    </source>
</evidence>
<dbReference type="PANTHER" id="PTHR46796:SF12">
    <property type="entry name" value="HTH-TYPE DNA-BINDING TRANSCRIPTIONAL ACTIVATOR EUTR"/>
    <property type="match status" value="1"/>
</dbReference>
<comment type="caution">
    <text evidence="5">The sequence shown here is derived from an EMBL/GenBank/DDBJ whole genome shotgun (WGS) entry which is preliminary data.</text>
</comment>
<accession>A0A2T0SDD5</accession>
<dbReference type="EMBL" id="PVZG01000003">
    <property type="protein sequence ID" value="PRY31426.1"/>
    <property type="molecule type" value="Genomic_DNA"/>
</dbReference>
<dbReference type="SUPFAM" id="SSF46689">
    <property type="entry name" value="Homeodomain-like"/>
    <property type="match status" value="2"/>
</dbReference>
<dbReference type="PROSITE" id="PS01124">
    <property type="entry name" value="HTH_ARAC_FAMILY_2"/>
    <property type="match status" value="1"/>
</dbReference>
<dbReference type="InterPro" id="IPR050204">
    <property type="entry name" value="AraC_XylS_family_regulators"/>
</dbReference>
<name>A0A2T0SDD5_9ACTN</name>
<dbReference type="InterPro" id="IPR009057">
    <property type="entry name" value="Homeodomain-like_sf"/>
</dbReference>